<feature type="domain" description="Rhodopsin" evidence="18">
    <location>
        <begin position="122"/>
        <end position="361"/>
    </location>
</feature>
<keyword evidence="7 15" id="KW-0812">Transmembrane</keyword>
<dbReference type="GO" id="GO:0005576">
    <property type="term" value="C:extracellular region"/>
    <property type="evidence" value="ECO:0007669"/>
    <property type="project" value="UniProtKB-SubCell"/>
</dbReference>
<keyword evidence="5" id="KW-0964">Secreted</keyword>
<evidence type="ECO:0000313" key="19">
    <source>
        <dbReference type="EMBL" id="CZR70202.1"/>
    </source>
</evidence>
<evidence type="ECO:0000256" key="12">
    <source>
        <dbReference type="ARBA" id="ARBA00023288"/>
    </source>
</evidence>
<keyword evidence="6" id="KW-0336">GPI-anchor</keyword>
<feature type="transmembrane region" description="Helical" evidence="15">
    <location>
        <begin position="216"/>
        <end position="246"/>
    </location>
</feature>
<comment type="similarity">
    <text evidence="4">Belongs to the RBT5 family.</text>
</comment>
<feature type="domain" description="CFEM" evidence="17">
    <location>
        <begin position="33"/>
        <end position="93"/>
    </location>
</feature>
<dbReference type="EMBL" id="FJOG01000107">
    <property type="protein sequence ID" value="CZR70202.1"/>
    <property type="molecule type" value="Genomic_DNA"/>
</dbReference>
<feature type="region of interest" description="Disordered" evidence="14">
    <location>
        <begin position="417"/>
        <end position="447"/>
    </location>
</feature>
<evidence type="ECO:0000256" key="1">
    <source>
        <dbReference type="ARBA" id="ARBA00004141"/>
    </source>
</evidence>
<evidence type="ECO:0000256" key="13">
    <source>
        <dbReference type="ARBA" id="ARBA00038359"/>
    </source>
</evidence>
<feature type="chain" id="PRO_5013335721" evidence="16">
    <location>
        <begin position="20"/>
        <end position="504"/>
    </location>
</feature>
<evidence type="ECO:0000256" key="2">
    <source>
        <dbReference type="ARBA" id="ARBA00004589"/>
    </source>
</evidence>
<evidence type="ECO:0000256" key="4">
    <source>
        <dbReference type="ARBA" id="ARBA00010031"/>
    </source>
</evidence>
<protein>
    <submittedName>
        <fullName evidence="19">Uncharacterized protein</fullName>
    </submittedName>
</protein>
<evidence type="ECO:0000256" key="8">
    <source>
        <dbReference type="ARBA" id="ARBA00022729"/>
    </source>
</evidence>
<evidence type="ECO:0000313" key="20">
    <source>
        <dbReference type="Proteomes" id="UP000184330"/>
    </source>
</evidence>
<dbReference type="Proteomes" id="UP000184330">
    <property type="component" value="Unassembled WGS sequence"/>
</dbReference>
<dbReference type="Pfam" id="PF05730">
    <property type="entry name" value="CFEM"/>
    <property type="match status" value="1"/>
</dbReference>
<evidence type="ECO:0000259" key="18">
    <source>
        <dbReference type="Pfam" id="PF20684"/>
    </source>
</evidence>
<reference evidence="19 20" key="1">
    <citation type="submission" date="2016-03" db="EMBL/GenBank/DDBJ databases">
        <authorList>
            <person name="Ploux O."/>
        </authorList>
    </citation>
    <scope>NUCLEOTIDE SEQUENCE [LARGE SCALE GENOMIC DNA]</scope>
    <source>
        <strain evidence="19 20">UAMH 11012</strain>
    </source>
</reference>
<evidence type="ECO:0000256" key="5">
    <source>
        <dbReference type="ARBA" id="ARBA00022525"/>
    </source>
</evidence>
<dbReference type="InterPro" id="IPR052337">
    <property type="entry name" value="SAT4-like"/>
</dbReference>
<evidence type="ECO:0000256" key="14">
    <source>
        <dbReference type="SAM" id="MobiDB-lite"/>
    </source>
</evidence>
<evidence type="ECO:0000256" key="3">
    <source>
        <dbReference type="ARBA" id="ARBA00004613"/>
    </source>
</evidence>
<evidence type="ECO:0000256" key="10">
    <source>
        <dbReference type="ARBA" id="ARBA00023136"/>
    </source>
</evidence>
<evidence type="ECO:0000256" key="6">
    <source>
        <dbReference type="ARBA" id="ARBA00022622"/>
    </source>
</evidence>
<keyword evidence="9 15" id="KW-1133">Transmembrane helix</keyword>
<dbReference type="PANTHER" id="PTHR33048">
    <property type="entry name" value="PTH11-LIKE INTEGRAL MEMBRANE PROTEIN (AFU_ORTHOLOGUE AFUA_5G11245)"/>
    <property type="match status" value="1"/>
</dbReference>
<dbReference type="PANTHER" id="PTHR33048:SF143">
    <property type="entry name" value="EXTRACELLULAR MEMBRANE PROTEIN CFEM DOMAIN-CONTAINING PROTEIN-RELATED"/>
    <property type="match status" value="1"/>
</dbReference>
<keyword evidence="6" id="KW-0325">Glycoprotein</keyword>
<evidence type="ECO:0000256" key="15">
    <source>
        <dbReference type="SAM" id="Phobius"/>
    </source>
</evidence>
<sequence length="504" mass="54672">MRSFSIFCFATCLWVQAQAQRHSQIWERATTVAAPECSLTCLMTLVPKYCGSLTNAACICTSTELAAALTTCALAACNITEALQLERYSAETCGVENDKSRYYEQIHLYCVLAPLATLFVAARIFTRTKLDIGLGPDDWMMAAALAAYLTDVGTGSMIAAQGFGEHTFWLSTSEVSSALKFFYISELFYLLAITLTKLSLLLFFRRIFPDRNFRIATIVMGIFVVVSNFSLAMALCFQCIPLYGIWTNWMYKVAPVKCINVYACVYVAAGMSIFHDLIILSMPLPTLWSLNLHWKKKAHLVVMFSVGSFVVVCSALRLPTLMKLEGSSDPSYDQAPIAVWTNLEISVGIICACLPATRSLVGYIFPSLKMTLGASATGGTPAYPANSSSGNKFSSRKGPLTSTKSFIELDDRIGGQGALENGRKRAGTNQSGRSWCGDADGASMGSETPIREKFVPGGYGEGHQATVGVGGGLGHGNGSGSRDKAIIMTRTFQQSERRLQASDN</sequence>
<keyword evidence="10 15" id="KW-0472">Membrane</keyword>
<dbReference type="InterPro" id="IPR049326">
    <property type="entry name" value="Rhodopsin_dom_fungi"/>
</dbReference>
<organism evidence="19 20">
    <name type="scientific">Phialocephala subalpina</name>
    <dbReference type="NCBI Taxonomy" id="576137"/>
    <lineage>
        <taxon>Eukaryota</taxon>
        <taxon>Fungi</taxon>
        <taxon>Dikarya</taxon>
        <taxon>Ascomycota</taxon>
        <taxon>Pezizomycotina</taxon>
        <taxon>Leotiomycetes</taxon>
        <taxon>Helotiales</taxon>
        <taxon>Mollisiaceae</taxon>
        <taxon>Phialocephala</taxon>
        <taxon>Phialocephala fortinii species complex</taxon>
    </lineage>
</organism>
<evidence type="ECO:0000256" key="11">
    <source>
        <dbReference type="ARBA" id="ARBA00023157"/>
    </source>
</evidence>
<feature type="transmembrane region" description="Helical" evidence="15">
    <location>
        <begin position="300"/>
        <end position="318"/>
    </location>
</feature>
<comment type="similarity">
    <text evidence="13">Belongs to the SAT4 family.</text>
</comment>
<feature type="transmembrane region" description="Helical" evidence="15">
    <location>
        <begin position="266"/>
        <end position="288"/>
    </location>
</feature>
<comment type="subcellular location">
    <subcellularLocation>
        <location evidence="2">Membrane</location>
        <topology evidence="2">Lipid-anchor</topology>
        <topology evidence="2">GPI-anchor</topology>
    </subcellularLocation>
    <subcellularLocation>
        <location evidence="1">Membrane</location>
        <topology evidence="1">Multi-pass membrane protein</topology>
    </subcellularLocation>
    <subcellularLocation>
        <location evidence="3">Secreted</location>
    </subcellularLocation>
</comment>
<evidence type="ECO:0000256" key="9">
    <source>
        <dbReference type="ARBA" id="ARBA00022989"/>
    </source>
</evidence>
<dbReference type="Pfam" id="PF20684">
    <property type="entry name" value="Fung_rhodopsin"/>
    <property type="match status" value="1"/>
</dbReference>
<dbReference type="GO" id="GO:0098552">
    <property type="term" value="C:side of membrane"/>
    <property type="evidence" value="ECO:0007669"/>
    <property type="project" value="UniProtKB-KW"/>
</dbReference>
<keyword evidence="12" id="KW-0449">Lipoprotein</keyword>
<evidence type="ECO:0000256" key="16">
    <source>
        <dbReference type="SAM" id="SignalP"/>
    </source>
</evidence>
<dbReference type="InterPro" id="IPR008427">
    <property type="entry name" value="Extracellular_membr_CFEM_dom"/>
</dbReference>
<accession>A0A1L7XYQ5</accession>
<keyword evidence="8 16" id="KW-0732">Signal</keyword>
<keyword evidence="20" id="KW-1185">Reference proteome</keyword>
<proteinExistence type="inferred from homology"/>
<feature type="transmembrane region" description="Helical" evidence="15">
    <location>
        <begin position="106"/>
        <end position="126"/>
    </location>
</feature>
<dbReference type="OrthoDB" id="2496787at2759"/>
<gene>
    <name evidence="19" type="ORF">PAC_20103</name>
</gene>
<evidence type="ECO:0000256" key="7">
    <source>
        <dbReference type="ARBA" id="ARBA00022692"/>
    </source>
</evidence>
<name>A0A1L7XYQ5_9HELO</name>
<feature type="transmembrane region" description="Helical" evidence="15">
    <location>
        <begin position="181"/>
        <end position="204"/>
    </location>
</feature>
<feature type="transmembrane region" description="Helical" evidence="15">
    <location>
        <begin position="138"/>
        <end position="161"/>
    </location>
</feature>
<dbReference type="AlphaFoldDB" id="A0A1L7XYQ5"/>
<keyword evidence="11" id="KW-1015">Disulfide bond</keyword>
<evidence type="ECO:0000259" key="17">
    <source>
        <dbReference type="Pfam" id="PF05730"/>
    </source>
</evidence>
<feature type="signal peptide" evidence="16">
    <location>
        <begin position="1"/>
        <end position="19"/>
    </location>
</feature>